<evidence type="ECO:0000313" key="2">
    <source>
        <dbReference type="EMBL" id="MBC6108976.1"/>
    </source>
</evidence>
<protein>
    <submittedName>
        <fullName evidence="2">TolC family protein</fullName>
    </submittedName>
</protein>
<evidence type="ECO:0000256" key="1">
    <source>
        <dbReference type="SAM" id="SignalP"/>
    </source>
</evidence>
<accession>A0ABR7KLN2</accession>
<proteinExistence type="predicted"/>
<comment type="caution">
    <text evidence="2">The sequence shown here is derived from an EMBL/GenBank/DDBJ whole genome shotgun (WGS) entry which is preliminary data.</text>
</comment>
<dbReference type="RefSeq" id="WP_187069463.1">
    <property type="nucleotide sequence ID" value="NZ_JACRYL010000001.1"/>
</dbReference>
<evidence type="ECO:0000313" key="3">
    <source>
        <dbReference type="Proteomes" id="UP000652755"/>
    </source>
</evidence>
<reference evidence="2 3" key="1">
    <citation type="submission" date="2020-08" db="EMBL/GenBank/DDBJ databases">
        <authorList>
            <person name="Sun Q."/>
            <person name="Inoue M."/>
        </authorList>
    </citation>
    <scope>NUCLEOTIDE SEQUENCE [LARGE SCALE GENOMIC DNA]</scope>
    <source>
        <strain evidence="2 3">CCM 8938</strain>
    </source>
</reference>
<keyword evidence="3" id="KW-1185">Reference proteome</keyword>
<sequence>MIFKQLIYLILVFCAGSAMAQAPAKNLDYFLSQAKSASPILKDFQNQEKSSAIDSLIAKASARPQVTATGAGMYAPIIRGYGYDEVITNGQALEAMLNVNYDLLNKKRINNQLQGIKIQRDSIRYASQLSLYDLNKSIVDQYITAFASQEQVDFNQEVVVLLRKEEGLLKSLTRSNIYKQSEYLTFLVTLQQQELSLKQAEIQFKNDYATLNYLAGTTDSALSRLEIPKLKSDFAVGEPAFFTKRFEIDSLKNTNLKNGIDLNYKPKLGVYVNSGYSSSLVFQPYKNFGASAGFTFSIPIYDGHQKQMQYNKLALSSNTVTGYRDYFIKQQKQQIYLIRQQLEETDLLTSKINEQIRFSKGLIDVDSKLLHTGDLKVSDFVIAINNYLSAQNLLRQTQINRLKLINQFNYWNR</sequence>
<keyword evidence="1" id="KW-0732">Signal</keyword>
<feature type="chain" id="PRO_5046186569" evidence="1">
    <location>
        <begin position="21"/>
        <end position="413"/>
    </location>
</feature>
<feature type="signal peptide" evidence="1">
    <location>
        <begin position="1"/>
        <end position="20"/>
    </location>
</feature>
<organism evidence="2 3">
    <name type="scientific">Pedobacter fastidiosus</name>
    <dbReference type="NCBI Taxonomy" id="2765361"/>
    <lineage>
        <taxon>Bacteria</taxon>
        <taxon>Pseudomonadati</taxon>
        <taxon>Bacteroidota</taxon>
        <taxon>Sphingobacteriia</taxon>
        <taxon>Sphingobacteriales</taxon>
        <taxon>Sphingobacteriaceae</taxon>
        <taxon>Pedobacter</taxon>
    </lineage>
</organism>
<dbReference type="Gene3D" id="1.20.1600.10">
    <property type="entry name" value="Outer membrane efflux proteins (OEP)"/>
    <property type="match status" value="1"/>
</dbReference>
<dbReference type="EMBL" id="JACRYL010000001">
    <property type="protein sequence ID" value="MBC6108976.1"/>
    <property type="molecule type" value="Genomic_DNA"/>
</dbReference>
<name>A0ABR7KLN2_9SPHI</name>
<gene>
    <name evidence="2" type="ORF">H7U22_00930</name>
</gene>
<dbReference type="Proteomes" id="UP000652755">
    <property type="component" value="Unassembled WGS sequence"/>
</dbReference>
<dbReference type="SUPFAM" id="SSF56954">
    <property type="entry name" value="Outer membrane efflux proteins (OEP)"/>
    <property type="match status" value="1"/>
</dbReference>